<dbReference type="Pfam" id="PF01261">
    <property type="entry name" value="AP_endonuc_2"/>
    <property type="match status" value="1"/>
</dbReference>
<dbReference type="Gene3D" id="3.20.20.150">
    <property type="entry name" value="Divalent-metal-dependent TIM barrel enzymes"/>
    <property type="match status" value="1"/>
</dbReference>
<dbReference type="RefSeq" id="WP_114004285.1">
    <property type="nucleotide sequence ID" value="NZ_QGDC01000002.1"/>
</dbReference>
<evidence type="ECO:0000313" key="2">
    <source>
        <dbReference type="EMBL" id="RCH56249.1"/>
    </source>
</evidence>
<dbReference type="PROSITE" id="PS51318">
    <property type="entry name" value="TAT"/>
    <property type="match status" value="1"/>
</dbReference>
<dbReference type="InterPro" id="IPR013022">
    <property type="entry name" value="Xyl_isomerase-like_TIM-brl"/>
</dbReference>
<dbReference type="GO" id="GO:0016853">
    <property type="term" value="F:isomerase activity"/>
    <property type="evidence" value="ECO:0007669"/>
    <property type="project" value="UniProtKB-KW"/>
</dbReference>
<dbReference type="PANTHER" id="PTHR12110">
    <property type="entry name" value="HYDROXYPYRUVATE ISOMERASE"/>
    <property type="match status" value="1"/>
</dbReference>
<gene>
    <name evidence="2" type="ORF">DJ568_03680</name>
</gene>
<evidence type="ECO:0000259" key="1">
    <source>
        <dbReference type="Pfam" id="PF01261"/>
    </source>
</evidence>
<proteinExistence type="predicted"/>
<evidence type="ECO:0000313" key="3">
    <source>
        <dbReference type="Proteomes" id="UP000253209"/>
    </source>
</evidence>
<keyword evidence="3" id="KW-1185">Reference proteome</keyword>
<organism evidence="2 3">
    <name type="scientific">Mucilaginibacter hurinus</name>
    <dbReference type="NCBI Taxonomy" id="2201324"/>
    <lineage>
        <taxon>Bacteria</taxon>
        <taxon>Pseudomonadati</taxon>
        <taxon>Bacteroidota</taxon>
        <taxon>Sphingobacteriia</taxon>
        <taxon>Sphingobacteriales</taxon>
        <taxon>Sphingobacteriaceae</taxon>
        <taxon>Mucilaginibacter</taxon>
    </lineage>
</organism>
<name>A0A367GS25_9SPHI</name>
<dbReference type="EMBL" id="QGDC01000002">
    <property type="protein sequence ID" value="RCH56249.1"/>
    <property type="molecule type" value="Genomic_DNA"/>
</dbReference>
<dbReference type="InterPro" id="IPR006311">
    <property type="entry name" value="TAT_signal"/>
</dbReference>
<protein>
    <submittedName>
        <fullName evidence="2">Sugar phosphate isomerase/epimerase</fullName>
    </submittedName>
</protein>
<keyword evidence="2" id="KW-0413">Isomerase</keyword>
<dbReference type="PANTHER" id="PTHR12110:SF41">
    <property type="entry name" value="INOSOSE DEHYDRATASE"/>
    <property type="match status" value="1"/>
</dbReference>
<dbReference type="InterPro" id="IPR036237">
    <property type="entry name" value="Xyl_isomerase-like_sf"/>
</dbReference>
<dbReference type="OrthoDB" id="9798407at2"/>
<feature type="domain" description="Xylose isomerase-like TIM barrel" evidence="1">
    <location>
        <begin position="50"/>
        <end position="277"/>
    </location>
</feature>
<comment type="caution">
    <text evidence="2">The sequence shown here is derived from an EMBL/GenBank/DDBJ whole genome shotgun (WGS) entry which is preliminary data.</text>
</comment>
<dbReference type="Proteomes" id="UP000253209">
    <property type="component" value="Unassembled WGS sequence"/>
</dbReference>
<dbReference type="AlphaFoldDB" id="A0A367GS25"/>
<reference evidence="2 3" key="1">
    <citation type="submission" date="2018-05" db="EMBL/GenBank/DDBJ databases">
        <title>Mucilaginibacter hurinus sp. nov., isolated from briquette warehouse soil.</title>
        <authorList>
            <person name="Choi L."/>
        </authorList>
    </citation>
    <scope>NUCLEOTIDE SEQUENCE [LARGE SCALE GENOMIC DNA]</scope>
    <source>
        <strain evidence="2 3">ZR32</strain>
    </source>
</reference>
<sequence length="282" mass="31706">MSNRRTFIKQAGLLSAALYFTQTSCSPKKAAGLQLYTLGDLSKDVNGTMRKVAAAGYHIIETSGYTESNKFWGLPAKEFAGVLNANGQHSPSGLYFFDLNGNLDDLKHFIEAAATVGQKYLVQPWLLEEWRKSADDYKRIAQKLNEAGELTRKSGISMGYHNHDFEFKNYSGKTGFDILLEETEPGLVKIEMDIYWVVRGGIDPVELFKKYPGRFPLWHVKDMDKADPKRNTEVGNGKIDFKEIFSNAALAGLDQPFVEQENFTIDPYESIARSAAYLKGIY</sequence>
<dbReference type="SUPFAM" id="SSF51658">
    <property type="entry name" value="Xylose isomerase-like"/>
    <property type="match status" value="1"/>
</dbReference>
<dbReference type="InterPro" id="IPR050312">
    <property type="entry name" value="IolE/XylAMocC-like"/>
</dbReference>
<accession>A0A367GS25</accession>